<evidence type="ECO:0000259" key="1">
    <source>
        <dbReference type="Pfam" id="PF14399"/>
    </source>
</evidence>
<sequence length="328" mass="37503">MMIPIVPIRGISTTCFQDLIISVATYWEREYVYLFAESLNVRFEPEPGRLLGAAIHTEKRTSLDWLFRFTGMELRQRSCADSSEALAVVRSELAEGRPVAIEFDAYWNPWGNKTAYQQVHGEHICLVVGIEEEGQSLVCIDPTFSSGQERLPFDHFRNGNRGGLITVSRHDPVELEPTELIGRIASRYLENRNAEALHAIAAAIRDSASLAEEFEQVFDFWASPLFQRLDTIYYARHYLCETTALLLLRCPESSLNQAIERIWRISEQLTKDWDVVQKLLIKHYGVRAAKKEERALQQLSQWMKANAVLEEKLEAAFETLAETPRPVG</sequence>
<name>A0ABV8K5X4_9BACL</name>
<organism evidence="2 3">
    <name type="scientific">Paenibacillus xanthanilyticus</name>
    <dbReference type="NCBI Taxonomy" id="1783531"/>
    <lineage>
        <taxon>Bacteria</taxon>
        <taxon>Bacillati</taxon>
        <taxon>Bacillota</taxon>
        <taxon>Bacilli</taxon>
        <taxon>Bacillales</taxon>
        <taxon>Paenibacillaceae</taxon>
        <taxon>Paenibacillus</taxon>
    </lineage>
</organism>
<feature type="domain" description="Butirosin biosynthesis protein H N-terminal" evidence="1">
    <location>
        <begin position="66"/>
        <end position="141"/>
    </location>
</feature>
<protein>
    <submittedName>
        <fullName evidence="2">BtrH N-terminal domain-containing protein</fullName>
    </submittedName>
</protein>
<dbReference type="InterPro" id="IPR026935">
    <property type="entry name" value="BtrH_N"/>
</dbReference>
<dbReference type="Proteomes" id="UP001595715">
    <property type="component" value="Unassembled WGS sequence"/>
</dbReference>
<keyword evidence="3" id="KW-1185">Reference proteome</keyword>
<comment type="caution">
    <text evidence="2">The sequence shown here is derived from an EMBL/GenBank/DDBJ whole genome shotgun (WGS) entry which is preliminary data.</text>
</comment>
<accession>A0ABV8K5X4</accession>
<reference evidence="3" key="1">
    <citation type="journal article" date="2019" name="Int. J. Syst. Evol. Microbiol.">
        <title>The Global Catalogue of Microorganisms (GCM) 10K type strain sequencing project: providing services to taxonomists for standard genome sequencing and annotation.</title>
        <authorList>
            <consortium name="The Broad Institute Genomics Platform"/>
            <consortium name="The Broad Institute Genome Sequencing Center for Infectious Disease"/>
            <person name="Wu L."/>
            <person name="Ma J."/>
        </authorList>
    </citation>
    <scope>NUCLEOTIDE SEQUENCE [LARGE SCALE GENOMIC DNA]</scope>
    <source>
        <strain evidence="3">IBRC-M 10987</strain>
    </source>
</reference>
<evidence type="ECO:0000313" key="3">
    <source>
        <dbReference type="Proteomes" id="UP001595715"/>
    </source>
</evidence>
<dbReference type="EMBL" id="JBHSAM010000028">
    <property type="protein sequence ID" value="MFC4101440.1"/>
    <property type="molecule type" value="Genomic_DNA"/>
</dbReference>
<dbReference type="Pfam" id="PF14399">
    <property type="entry name" value="BtrH_N"/>
    <property type="match status" value="1"/>
</dbReference>
<gene>
    <name evidence="2" type="ORF">ACFOZ8_17495</name>
</gene>
<evidence type="ECO:0000313" key="2">
    <source>
        <dbReference type="EMBL" id="MFC4101440.1"/>
    </source>
</evidence>
<proteinExistence type="predicted"/>
<dbReference type="RefSeq" id="WP_377720056.1">
    <property type="nucleotide sequence ID" value="NZ_JBHSAM010000028.1"/>
</dbReference>